<dbReference type="CDD" id="cd10822">
    <property type="entry name" value="PDZ_TAX1BP3-like"/>
    <property type="match status" value="1"/>
</dbReference>
<dbReference type="InterPro" id="IPR001478">
    <property type="entry name" value="PDZ"/>
</dbReference>
<dbReference type="PANTHER" id="PTHR23119:SF51">
    <property type="entry name" value="DISKS LARGE 1 TUMOR SUPPRESSOR PROTEIN"/>
    <property type="match status" value="1"/>
</dbReference>
<dbReference type="GO" id="GO:0019901">
    <property type="term" value="F:protein kinase binding"/>
    <property type="evidence" value="ECO:0007669"/>
    <property type="project" value="TreeGrafter"/>
</dbReference>
<comment type="subcellular location">
    <subcellularLocation>
        <location evidence="1">Membrane</location>
    </subcellularLocation>
</comment>
<dbReference type="OrthoDB" id="10033291at2759"/>
<dbReference type="InterPro" id="IPR036034">
    <property type="entry name" value="PDZ_sf"/>
</dbReference>
<proteinExistence type="predicted"/>
<accession>A0A077Z2E6</accession>
<sequence>MAFYAHTAGVPFKCVSIPIVLTKSMNTNSDGEKTYKCGFRIGGGIDQDPNQSPYGYPDSGIYVTYVEPGGPADLCGLKMHDKILQVNGYDFTLLTHERAVHYLKKNERLKMLVARAEVQDFP</sequence>
<reference evidence="4" key="1">
    <citation type="submission" date="2014-01" db="EMBL/GenBank/DDBJ databases">
        <authorList>
            <person name="Aslett M."/>
        </authorList>
    </citation>
    <scope>NUCLEOTIDE SEQUENCE</scope>
</reference>
<evidence type="ECO:0000256" key="1">
    <source>
        <dbReference type="ARBA" id="ARBA00004370"/>
    </source>
</evidence>
<dbReference type="Pfam" id="PF00595">
    <property type="entry name" value="PDZ"/>
    <property type="match status" value="1"/>
</dbReference>
<dbReference type="SUPFAM" id="SSF50156">
    <property type="entry name" value="PDZ domain-like"/>
    <property type="match status" value="1"/>
</dbReference>
<dbReference type="GO" id="GO:0045197">
    <property type="term" value="P:establishment or maintenance of epithelial cell apical/basal polarity"/>
    <property type="evidence" value="ECO:0007669"/>
    <property type="project" value="TreeGrafter"/>
</dbReference>
<dbReference type="STRING" id="36087.A0A077Z2E6"/>
<keyword evidence="2" id="KW-0472">Membrane</keyword>
<evidence type="ECO:0000259" key="3">
    <source>
        <dbReference type="PROSITE" id="PS50106"/>
    </source>
</evidence>
<reference evidence="4" key="2">
    <citation type="submission" date="2014-03" db="EMBL/GenBank/DDBJ databases">
        <title>The whipworm genome and dual-species transcriptomics of an intimate host-pathogen interaction.</title>
        <authorList>
            <person name="Foth B.J."/>
            <person name="Tsai I.J."/>
            <person name="Reid A.J."/>
            <person name="Bancroft A.J."/>
            <person name="Nichol S."/>
            <person name="Tracey A."/>
            <person name="Holroyd N."/>
            <person name="Cotton J.A."/>
            <person name="Stanley E.J."/>
            <person name="Zarowiecki M."/>
            <person name="Liu J.Z."/>
            <person name="Huckvale T."/>
            <person name="Cooper P.J."/>
            <person name="Grencis R.K."/>
            <person name="Berriman M."/>
        </authorList>
    </citation>
    <scope>NUCLEOTIDE SEQUENCE [LARGE SCALE GENOMIC DNA]</scope>
</reference>
<dbReference type="SMART" id="SM00228">
    <property type="entry name" value="PDZ"/>
    <property type="match status" value="1"/>
</dbReference>
<gene>
    <name evidence="4" type="ORF">TTRE_0000215701</name>
</gene>
<dbReference type="EMBL" id="HG805872">
    <property type="protein sequence ID" value="CDW53888.1"/>
    <property type="molecule type" value="Genomic_DNA"/>
</dbReference>
<dbReference type="Proteomes" id="UP000030665">
    <property type="component" value="Unassembled WGS sequence"/>
</dbReference>
<organism evidence="4 5">
    <name type="scientific">Trichuris trichiura</name>
    <name type="common">Whipworm</name>
    <name type="synonym">Trichocephalus trichiurus</name>
    <dbReference type="NCBI Taxonomy" id="36087"/>
    <lineage>
        <taxon>Eukaryota</taxon>
        <taxon>Metazoa</taxon>
        <taxon>Ecdysozoa</taxon>
        <taxon>Nematoda</taxon>
        <taxon>Enoplea</taxon>
        <taxon>Dorylaimia</taxon>
        <taxon>Trichinellida</taxon>
        <taxon>Trichuridae</taxon>
        <taxon>Trichuris</taxon>
    </lineage>
</organism>
<dbReference type="InterPro" id="IPR050614">
    <property type="entry name" value="Synaptic_Scaffolding_LAP-MAGUK"/>
</dbReference>
<dbReference type="GO" id="GO:0098609">
    <property type="term" value="P:cell-cell adhesion"/>
    <property type="evidence" value="ECO:0007669"/>
    <property type="project" value="TreeGrafter"/>
</dbReference>
<evidence type="ECO:0000256" key="2">
    <source>
        <dbReference type="ARBA" id="ARBA00023136"/>
    </source>
</evidence>
<name>A0A077Z2E6_TRITR</name>
<dbReference type="GO" id="GO:0016323">
    <property type="term" value="C:basolateral plasma membrane"/>
    <property type="evidence" value="ECO:0007669"/>
    <property type="project" value="TreeGrafter"/>
</dbReference>
<dbReference type="GO" id="GO:0097120">
    <property type="term" value="P:receptor localization to synapse"/>
    <property type="evidence" value="ECO:0007669"/>
    <property type="project" value="TreeGrafter"/>
</dbReference>
<dbReference type="GO" id="GO:0030054">
    <property type="term" value="C:cell junction"/>
    <property type="evidence" value="ECO:0007669"/>
    <property type="project" value="TreeGrafter"/>
</dbReference>
<feature type="domain" description="PDZ" evidence="3">
    <location>
        <begin position="22"/>
        <end position="105"/>
    </location>
</feature>
<protein>
    <submittedName>
        <fullName evidence="4">PDZ domain containing protein</fullName>
    </submittedName>
</protein>
<dbReference type="AlphaFoldDB" id="A0A077Z2E6"/>
<keyword evidence="5" id="KW-1185">Reference proteome</keyword>
<dbReference type="GO" id="GO:0043113">
    <property type="term" value="P:receptor clustering"/>
    <property type="evidence" value="ECO:0007669"/>
    <property type="project" value="TreeGrafter"/>
</dbReference>
<evidence type="ECO:0000313" key="4">
    <source>
        <dbReference type="EMBL" id="CDW53888.1"/>
    </source>
</evidence>
<dbReference type="PANTHER" id="PTHR23119">
    <property type="entry name" value="DISCS LARGE"/>
    <property type="match status" value="1"/>
</dbReference>
<dbReference type="Gene3D" id="2.30.42.10">
    <property type="match status" value="1"/>
</dbReference>
<evidence type="ECO:0000313" key="5">
    <source>
        <dbReference type="Proteomes" id="UP000030665"/>
    </source>
</evidence>
<dbReference type="PROSITE" id="PS50106">
    <property type="entry name" value="PDZ"/>
    <property type="match status" value="1"/>
</dbReference>